<evidence type="ECO:0008006" key="3">
    <source>
        <dbReference type="Google" id="ProtNLM"/>
    </source>
</evidence>
<gene>
    <name evidence="1" type="ORF">IQ13_2888</name>
</gene>
<organism evidence="1 2">
    <name type="scientific">Lacibacter cauensis</name>
    <dbReference type="NCBI Taxonomy" id="510947"/>
    <lineage>
        <taxon>Bacteria</taxon>
        <taxon>Pseudomonadati</taxon>
        <taxon>Bacteroidota</taxon>
        <taxon>Chitinophagia</taxon>
        <taxon>Chitinophagales</taxon>
        <taxon>Chitinophagaceae</taxon>
        <taxon>Lacibacter</taxon>
    </lineage>
</organism>
<accession>A0A562SHC7</accession>
<dbReference type="EMBL" id="VLLE01000005">
    <property type="protein sequence ID" value="TWI80216.1"/>
    <property type="molecule type" value="Genomic_DNA"/>
</dbReference>
<evidence type="ECO:0000313" key="2">
    <source>
        <dbReference type="Proteomes" id="UP000316167"/>
    </source>
</evidence>
<dbReference type="AlphaFoldDB" id="A0A562SHC7"/>
<dbReference type="InterPro" id="IPR029068">
    <property type="entry name" value="Glyas_Bleomycin-R_OHBP_Dase"/>
</dbReference>
<dbReference type="RefSeq" id="WP_144887058.1">
    <property type="nucleotide sequence ID" value="NZ_VLLE01000005.1"/>
</dbReference>
<dbReference type="SUPFAM" id="SSF54593">
    <property type="entry name" value="Glyoxalase/Bleomycin resistance protein/Dihydroxybiphenyl dioxygenase"/>
    <property type="match status" value="1"/>
</dbReference>
<dbReference type="Proteomes" id="UP000316167">
    <property type="component" value="Unassembled WGS sequence"/>
</dbReference>
<dbReference type="Gene3D" id="3.10.180.10">
    <property type="entry name" value="2,3-Dihydroxybiphenyl 1,2-Dioxygenase, domain 1"/>
    <property type="match status" value="1"/>
</dbReference>
<keyword evidence="2" id="KW-1185">Reference proteome</keyword>
<comment type="caution">
    <text evidence="1">The sequence shown here is derived from an EMBL/GenBank/DDBJ whole genome shotgun (WGS) entry which is preliminary data.</text>
</comment>
<proteinExistence type="predicted"/>
<sequence length="118" mass="13500">MKFLSLRPFVPSGKKFEESKAFFEELGFTKVWEMDGYAGFENNGFAFILQQYDNQSFAENFMLTVGVEDAASFRAYVLEKQLPEKYGIRIGNISNMPYGLEVNVIDLAGVCWHFVQSN</sequence>
<reference evidence="1 2" key="1">
    <citation type="journal article" date="2015" name="Stand. Genomic Sci.">
        <title>Genomic Encyclopedia of Bacterial and Archaeal Type Strains, Phase III: the genomes of soil and plant-associated and newly described type strains.</title>
        <authorList>
            <person name="Whitman W.B."/>
            <person name="Woyke T."/>
            <person name="Klenk H.P."/>
            <person name="Zhou Y."/>
            <person name="Lilburn T.G."/>
            <person name="Beck B.J."/>
            <person name="De Vos P."/>
            <person name="Vandamme P."/>
            <person name="Eisen J.A."/>
            <person name="Garrity G."/>
            <person name="Hugenholtz P."/>
            <person name="Kyrpides N.C."/>
        </authorList>
    </citation>
    <scope>NUCLEOTIDE SEQUENCE [LARGE SCALE GENOMIC DNA]</scope>
    <source>
        <strain evidence="1 2">CGMCC 1.7271</strain>
    </source>
</reference>
<name>A0A562SHC7_9BACT</name>
<evidence type="ECO:0000313" key="1">
    <source>
        <dbReference type="EMBL" id="TWI80216.1"/>
    </source>
</evidence>
<protein>
    <recommendedName>
        <fullName evidence="3">Glyoxalase/bleomycin resistance protein/dioxygenase superfamily protein</fullName>
    </recommendedName>
</protein>
<dbReference type="OrthoDB" id="674527at2"/>